<evidence type="ECO:0000313" key="3">
    <source>
        <dbReference type="Proteomes" id="UP000054937"/>
    </source>
</evidence>
<evidence type="ECO:0000256" key="1">
    <source>
        <dbReference type="SAM" id="MobiDB-lite"/>
    </source>
</evidence>
<accession>A0A0V0QX51</accession>
<feature type="compositionally biased region" description="Acidic residues" evidence="1">
    <location>
        <begin position="54"/>
        <end position="67"/>
    </location>
</feature>
<dbReference type="Proteomes" id="UP000054937">
    <property type="component" value="Unassembled WGS sequence"/>
</dbReference>
<evidence type="ECO:0000313" key="2">
    <source>
        <dbReference type="EMBL" id="KRX06592.1"/>
    </source>
</evidence>
<proteinExistence type="predicted"/>
<sequence>MKKQLSFINKYKQQIFKFLKLLQNQELHLYQQLEKEKYNNNKNNINKEISSINEDQDYSENEIDDSENSGNYLQQHYNNQIKKQNQLNEKQSNLAQISQKFKFCKIWKWTIMTLNFYKIE</sequence>
<organism evidence="2 3">
    <name type="scientific">Pseudocohnilembus persalinus</name>
    <name type="common">Ciliate</name>
    <dbReference type="NCBI Taxonomy" id="266149"/>
    <lineage>
        <taxon>Eukaryota</taxon>
        <taxon>Sar</taxon>
        <taxon>Alveolata</taxon>
        <taxon>Ciliophora</taxon>
        <taxon>Intramacronucleata</taxon>
        <taxon>Oligohymenophorea</taxon>
        <taxon>Scuticociliatia</taxon>
        <taxon>Philasterida</taxon>
        <taxon>Pseudocohnilembidae</taxon>
        <taxon>Pseudocohnilembus</taxon>
    </lineage>
</organism>
<dbReference type="AlphaFoldDB" id="A0A0V0QX51"/>
<dbReference type="InParanoid" id="A0A0V0QX51"/>
<protein>
    <submittedName>
        <fullName evidence="2">Uncharacterized protein</fullName>
    </submittedName>
</protein>
<name>A0A0V0QX51_PSEPJ</name>
<gene>
    <name evidence="2" type="ORF">PPERSA_13071</name>
</gene>
<keyword evidence="3" id="KW-1185">Reference proteome</keyword>
<comment type="caution">
    <text evidence="2">The sequence shown here is derived from an EMBL/GenBank/DDBJ whole genome shotgun (WGS) entry which is preliminary data.</text>
</comment>
<feature type="region of interest" description="Disordered" evidence="1">
    <location>
        <begin position="40"/>
        <end position="71"/>
    </location>
</feature>
<dbReference type="EMBL" id="LDAU01000094">
    <property type="protein sequence ID" value="KRX06592.1"/>
    <property type="molecule type" value="Genomic_DNA"/>
</dbReference>
<feature type="compositionally biased region" description="Low complexity" evidence="1">
    <location>
        <begin position="40"/>
        <end position="53"/>
    </location>
</feature>
<reference evidence="2 3" key="1">
    <citation type="journal article" date="2015" name="Sci. Rep.">
        <title>Genome of the facultative scuticociliatosis pathogen Pseudocohnilembus persalinus provides insight into its virulence through horizontal gene transfer.</title>
        <authorList>
            <person name="Xiong J."/>
            <person name="Wang G."/>
            <person name="Cheng J."/>
            <person name="Tian M."/>
            <person name="Pan X."/>
            <person name="Warren A."/>
            <person name="Jiang C."/>
            <person name="Yuan D."/>
            <person name="Miao W."/>
        </authorList>
    </citation>
    <scope>NUCLEOTIDE SEQUENCE [LARGE SCALE GENOMIC DNA]</scope>
    <source>
        <strain evidence="2">36N120E</strain>
    </source>
</reference>